<dbReference type="PANTHER" id="PTHR12818">
    <property type="entry name" value="TRNA (ADENINE(37)-N6)-METHYLTRANSFERASE"/>
    <property type="match status" value="1"/>
</dbReference>
<evidence type="ECO:0000313" key="6">
    <source>
        <dbReference type="Proteomes" id="UP000698752"/>
    </source>
</evidence>
<accession>A0ABS5ENZ3</accession>
<comment type="caution">
    <text evidence="5">The sequence shown here is derived from an EMBL/GenBank/DDBJ whole genome shotgun (WGS) entry which is preliminary data.</text>
</comment>
<dbReference type="InterPro" id="IPR036414">
    <property type="entry name" value="YaeB_N_sf"/>
</dbReference>
<dbReference type="InterPro" id="IPR036413">
    <property type="entry name" value="YaeB-like_sf"/>
</dbReference>
<evidence type="ECO:0000256" key="2">
    <source>
        <dbReference type="ARBA" id="ARBA00033753"/>
    </source>
</evidence>
<keyword evidence="6" id="KW-1185">Reference proteome</keyword>
<name>A0ABS5ENZ3_9PROT</name>
<dbReference type="InterPro" id="IPR040372">
    <property type="entry name" value="YaeB-like"/>
</dbReference>
<keyword evidence="1" id="KW-0949">S-adenosyl-L-methionine</keyword>
<dbReference type="PANTHER" id="PTHR12818:SF0">
    <property type="entry name" value="TRNA (ADENINE(37)-N6)-METHYLTRANSFERASE"/>
    <property type="match status" value="1"/>
</dbReference>
<reference evidence="6" key="1">
    <citation type="journal article" date="2021" name="Syst. Appl. Microbiol.">
        <title>Roseomonas hellenica sp. nov., isolated from roots of wild-growing Alkanna tinctoria.</title>
        <authorList>
            <person name="Rat A."/>
            <person name="Naranjo H.D."/>
            <person name="Lebbe L."/>
            <person name="Cnockaert M."/>
            <person name="Krigas N."/>
            <person name="Grigoriadou K."/>
            <person name="Maloupa E."/>
            <person name="Willems A."/>
        </authorList>
    </citation>
    <scope>NUCLEOTIDE SEQUENCE [LARGE SCALE GENOMIC DNA]</scope>
    <source>
        <strain evidence="6">LMG 31159</strain>
    </source>
</reference>
<dbReference type="SUPFAM" id="SSF118196">
    <property type="entry name" value="YaeB-like"/>
    <property type="match status" value="1"/>
</dbReference>
<gene>
    <name evidence="5" type="ORF">GXW78_24090</name>
</gene>
<evidence type="ECO:0000313" key="5">
    <source>
        <dbReference type="EMBL" id="MBR0652759.1"/>
    </source>
</evidence>
<organism evidence="5 6">
    <name type="scientific">Neoroseomonas terrae</name>
    <dbReference type="NCBI Taxonomy" id="424799"/>
    <lineage>
        <taxon>Bacteria</taxon>
        <taxon>Pseudomonadati</taxon>
        <taxon>Pseudomonadota</taxon>
        <taxon>Alphaproteobacteria</taxon>
        <taxon>Acetobacterales</taxon>
        <taxon>Acetobacteraceae</taxon>
        <taxon>Neoroseomonas</taxon>
    </lineage>
</organism>
<feature type="domain" description="TsaA-like" evidence="4">
    <location>
        <begin position="26"/>
        <end position="154"/>
    </location>
</feature>
<keyword evidence="5" id="KW-0489">Methyltransferase</keyword>
<proteinExistence type="inferred from homology"/>
<dbReference type="RefSeq" id="WP_211871471.1">
    <property type="nucleotide sequence ID" value="NZ_JAAEDI010000033.1"/>
</dbReference>
<dbReference type="Proteomes" id="UP000698752">
    <property type="component" value="Unassembled WGS sequence"/>
</dbReference>
<dbReference type="Gene3D" id="2.40.30.70">
    <property type="entry name" value="YaeB-like"/>
    <property type="match status" value="1"/>
</dbReference>
<dbReference type="InterPro" id="IPR023370">
    <property type="entry name" value="TrmO-like_N"/>
</dbReference>
<dbReference type="EMBL" id="JAAEDI010000033">
    <property type="protein sequence ID" value="MBR0652759.1"/>
    <property type="molecule type" value="Genomic_DNA"/>
</dbReference>
<protein>
    <submittedName>
        <fullName evidence="5">SAM-dependent methyltransferase</fullName>
    </submittedName>
</protein>
<dbReference type="PROSITE" id="PS51668">
    <property type="entry name" value="TSAA_2"/>
    <property type="match status" value="1"/>
</dbReference>
<feature type="compositionally biased region" description="Basic and acidic residues" evidence="3">
    <location>
        <begin position="12"/>
        <end position="21"/>
    </location>
</feature>
<dbReference type="CDD" id="cd09281">
    <property type="entry name" value="UPF0066"/>
    <property type="match status" value="1"/>
</dbReference>
<sequence length="154" mass="16621">MQTTTWSATRPGEIEGGKPDRADAAITFIGRIRTPFATPSDCPHRGKPDGPVCRIEVDEPWRPALHGIEAGSTMQVLYWMHLARRDLLVQAPKGRPAPLGTFALRSPNRPNPIASSEVVVVEVTAEGVLVRGLDCVDGTPLVDLKPVRGVTDVP</sequence>
<keyword evidence="5" id="KW-0808">Transferase</keyword>
<comment type="similarity">
    <text evidence="2">Belongs to the tRNA methyltransferase O family.</text>
</comment>
<evidence type="ECO:0000256" key="1">
    <source>
        <dbReference type="ARBA" id="ARBA00022691"/>
    </source>
</evidence>
<dbReference type="GO" id="GO:0008168">
    <property type="term" value="F:methyltransferase activity"/>
    <property type="evidence" value="ECO:0007669"/>
    <property type="project" value="UniProtKB-KW"/>
</dbReference>
<dbReference type="GO" id="GO:0032259">
    <property type="term" value="P:methylation"/>
    <property type="evidence" value="ECO:0007669"/>
    <property type="project" value="UniProtKB-KW"/>
</dbReference>
<dbReference type="Pfam" id="PF01980">
    <property type="entry name" value="TrmO_N"/>
    <property type="match status" value="1"/>
</dbReference>
<evidence type="ECO:0000256" key="3">
    <source>
        <dbReference type="SAM" id="MobiDB-lite"/>
    </source>
</evidence>
<feature type="region of interest" description="Disordered" evidence="3">
    <location>
        <begin position="1"/>
        <end position="21"/>
    </location>
</feature>
<evidence type="ECO:0000259" key="4">
    <source>
        <dbReference type="PROSITE" id="PS51668"/>
    </source>
</evidence>